<dbReference type="CDD" id="cd01647">
    <property type="entry name" value="RT_LTR"/>
    <property type="match status" value="1"/>
</dbReference>
<evidence type="ECO:0000256" key="8">
    <source>
        <dbReference type="SAM" id="Coils"/>
    </source>
</evidence>
<evidence type="ECO:0000256" key="5">
    <source>
        <dbReference type="ARBA" id="ARBA00022759"/>
    </source>
</evidence>
<dbReference type="InterPro" id="IPR032727">
    <property type="entry name" value="CLAMP"/>
</dbReference>
<dbReference type="SUPFAM" id="SSF56672">
    <property type="entry name" value="DNA/RNA polymerases"/>
    <property type="match status" value="1"/>
</dbReference>
<evidence type="ECO:0000313" key="12">
    <source>
        <dbReference type="Proteomes" id="UP000265515"/>
    </source>
</evidence>
<dbReference type="AlphaFoldDB" id="A0A388LWW1"/>
<feature type="region of interest" description="Disordered" evidence="9">
    <location>
        <begin position="279"/>
        <end position="299"/>
    </location>
</feature>
<keyword evidence="12" id="KW-1185">Reference proteome</keyword>
<evidence type="ECO:0000256" key="3">
    <source>
        <dbReference type="ARBA" id="ARBA00022695"/>
    </source>
</evidence>
<evidence type="ECO:0000313" key="11">
    <source>
        <dbReference type="EMBL" id="GBG86796.1"/>
    </source>
</evidence>
<keyword evidence="4" id="KW-0540">Nuclease</keyword>
<dbReference type="Proteomes" id="UP000265515">
    <property type="component" value="Unassembled WGS sequence"/>
</dbReference>
<dbReference type="Pfam" id="PF14769">
    <property type="entry name" value="CLAMP"/>
    <property type="match status" value="1"/>
</dbReference>
<dbReference type="GO" id="GO:0004519">
    <property type="term" value="F:endonuclease activity"/>
    <property type="evidence" value="ECO:0007669"/>
    <property type="project" value="UniProtKB-KW"/>
</dbReference>
<organism evidence="11 12">
    <name type="scientific">Chara braunii</name>
    <name type="common">Braun's stonewort</name>
    <dbReference type="NCBI Taxonomy" id="69332"/>
    <lineage>
        <taxon>Eukaryota</taxon>
        <taxon>Viridiplantae</taxon>
        <taxon>Streptophyta</taxon>
        <taxon>Charophyceae</taxon>
        <taxon>Charales</taxon>
        <taxon>Characeae</taxon>
        <taxon>Chara</taxon>
    </lineage>
</organism>
<proteinExistence type="predicted"/>
<dbReference type="FunFam" id="3.10.10.10:FF:000007">
    <property type="entry name" value="Retrovirus-related Pol polyprotein from transposon 17.6-like Protein"/>
    <property type="match status" value="1"/>
</dbReference>
<protein>
    <recommendedName>
        <fullName evidence="10">Reverse transcriptase domain-containing protein</fullName>
    </recommendedName>
</protein>
<sequence length="984" mass="110778">MTFTGGDTQTLPKLEKWQHIKKDELEEYYRKIEKHDDPARYLAGLLALEDYICDSRSAITLDYFANLLLFAKEATLGNEKTSYIYSLAMEILEMTKGNKRFQETETHFRKRLRSLFTSCPPVEDGSGPFSVLDIKKITDYFTRSYFQHYQLYHFCFTELQDHHSLQDSVVIETGLAPPLSEASTKEELDAKVDTGALPRRSSKLAVRARSAVPPRPKRLSKRKTPAASSTALTVPDTTGVLPACPVRGASEPLADYLGRLQVFTDAVAAAKAQQEAAEADRQRLANEAAAQAQQTAEADAVARDRRNAASTESLIACENQWTTLLQGMFFVPTETQAEPTQEEAERSNLATVMLNVMRGVMWNNKLLQAHLHAERQQRQQYQQDLATVTAAVCDAATQQQPQQQLLNSTLARINGIEAKASAAPGCTTDETRQLNGRIDHVVKLIGDIGVFNGPDTISSTVAAIKTDITKLQTRPDAAAKTYKMPHFDISKFDDYNKSDAFTWWQHFLTEASCRTVPADDMMKALYLQLIGGAQAWMNHLAATNNCTIAELHTHITWKEFEKLWFTPFMVRNVVKAAMNEAILDRANLVIQTDDKAANEWQSQSHYVAKHGYQRPTHNNAAISEETDDLRAAAASSSDGGIVAALPPKRPKRVRKNKATQETASTETGQQPWTAYKITKDVYDLRQKYGYCLWCNGVTHVTAQCPEKGKARVPRDATHFSKLDLKSGYHQIEIQPQDQYKTALKTRYGHFEWVVMPFGLANAPATFQAAMTAEFRDLLDRSVLIYLDDILVYSRTLDEHITHLHAVLNRLRLAKYKVNRDKCEFAKQELEYLGHYVTPKGIRPLIDKIQAIVDWPEPRCTTDVRSFMGLGGYYQRFVESYSKVAAPLSRLQSPKEEMERAKAEAEAKAKAEEASRIAREEQMKLEAAAAEEAKKRAPQSIQEAVEFAVRERVAIVKKDLQKDFMEKEKTIMDKVSKLEAKVKSG</sequence>
<dbReference type="OrthoDB" id="1938969at2759"/>
<gene>
    <name evidence="11" type="ORF">CBR_g42079</name>
</gene>
<reference evidence="11 12" key="1">
    <citation type="journal article" date="2018" name="Cell">
        <title>The Chara Genome: Secondary Complexity and Implications for Plant Terrestrialization.</title>
        <authorList>
            <person name="Nishiyama T."/>
            <person name="Sakayama H."/>
            <person name="Vries J.D."/>
            <person name="Buschmann H."/>
            <person name="Saint-Marcoux D."/>
            <person name="Ullrich K.K."/>
            <person name="Haas F.B."/>
            <person name="Vanderstraeten L."/>
            <person name="Becker D."/>
            <person name="Lang D."/>
            <person name="Vosolsobe S."/>
            <person name="Rombauts S."/>
            <person name="Wilhelmsson P.K.I."/>
            <person name="Janitza P."/>
            <person name="Kern R."/>
            <person name="Heyl A."/>
            <person name="Rumpler F."/>
            <person name="Villalobos L.I.A.C."/>
            <person name="Clay J.M."/>
            <person name="Skokan R."/>
            <person name="Toyoda A."/>
            <person name="Suzuki Y."/>
            <person name="Kagoshima H."/>
            <person name="Schijlen E."/>
            <person name="Tajeshwar N."/>
            <person name="Catarino B."/>
            <person name="Hetherington A.J."/>
            <person name="Saltykova A."/>
            <person name="Bonnot C."/>
            <person name="Breuninger H."/>
            <person name="Symeonidi A."/>
            <person name="Radhakrishnan G.V."/>
            <person name="Van Nieuwerburgh F."/>
            <person name="Deforce D."/>
            <person name="Chang C."/>
            <person name="Karol K.G."/>
            <person name="Hedrich R."/>
            <person name="Ulvskov P."/>
            <person name="Glockner G."/>
            <person name="Delwiche C.F."/>
            <person name="Petrasek J."/>
            <person name="Van de Peer Y."/>
            <person name="Friml J."/>
            <person name="Beilby M."/>
            <person name="Dolan L."/>
            <person name="Kohara Y."/>
            <person name="Sugano S."/>
            <person name="Fujiyama A."/>
            <person name="Delaux P.-M."/>
            <person name="Quint M."/>
            <person name="TheiBen G."/>
            <person name="Hagemann M."/>
            <person name="Harholt J."/>
            <person name="Dunand C."/>
            <person name="Zachgo S."/>
            <person name="Langdale J."/>
            <person name="Maumus F."/>
            <person name="Straeten D.V.D."/>
            <person name="Gould S.B."/>
            <person name="Rensing S.A."/>
        </authorList>
    </citation>
    <scope>NUCLEOTIDE SEQUENCE [LARGE SCALE GENOMIC DNA]</scope>
    <source>
        <strain evidence="11 12">S276</strain>
    </source>
</reference>
<accession>A0A388LWW1</accession>
<keyword evidence="6" id="KW-0378">Hydrolase</keyword>
<dbReference type="GO" id="GO:0003964">
    <property type="term" value="F:RNA-directed DNA polymerase activity"/>
    <property type="evidence" value="ECO:0007669"/>
    <property type="project" value="UniProtKB-KW"/>
</dbReference>
<keyword evidence="5" id="KW-0255">Endonuclease</keyword>
<evidence type="ECO:0000256" key="2">
    <source>
        <dbReference type="ARBA" id="ARBA00022679"/>
    </source>
</evidence>
<dbReference type="Gramene" id="GBG86796">
    <property type="protein sequence ID" value="GBG86796"/>
    <property type="gene ID" value="CBR_g42079"/>
</dbReference>
<dbReference type="InterPro" id="IPR043128">
    <property type="entry name" value="Rev_trsase/Diguanyl_cyclase"/>
</dbReference>
<feature type="compositionally biased region" description="Low complexity" evidence="9">
    <location>
        <begin position="285"/>
        <end position="299"/>
    </location>
</feature>
<dbReference type="PANTHER" id="PTHR37984:SF5">
    <property type="entry name" value="PROTEIN NYNRIN-LIKE"/>
    <property type="match status" value="1"/>
</dbReference>
<evidence type="ECO:0000256" key="1">
    <source>
        <dbReference type="ARBA" id="ARBA00022670"/>
    </source>
</evidence>
<dbReference type="Pfam" id="PF00078">
    <property type="entry name" value="RVT_1"/>
    <property type="match status" value="1"/>
</dbReference>
<keyword evidence="3" id="KW-0548">Nucleotidyltransferase</keyword>
<feature type="domain" description="Reverse transcriptase" evidence="10">
    <location>
        <begin position="707"/>
        <end position="835"/>
    </location>
</feature>
<dbReference type="Gene3D" id="3.10.10.10">
    <property type="entry name" value="HIV Type 1 Reverse Transcriptase, subunit A, domain 1"/>
    <property type="match status" value="1"/>
</dbReference>
<feature type="region of interest" description="Disordered" evidence="9">
    <location>
        <begin position="634"/>
        <end position="666"/>
    </location>
</feature>
<name>A0A388LWW1_CHABU</name>
<dbReference type="InterPro" id="IPR043502">
    <property type="entry name" value="DNA/RNA_pol_sf"/>
</dbReference>
<keyword evidence="8" id="KW-0175">Coiled coil</keyword>
<dbReference type="GO" id="GO:0006508">
    <property type="term" value="P:proteolysis"/>
    <property type="evidence" value="ECO:0007669"/>
    <property type="project" value="UniProtKB-KW"/>
</dbReference>
<evidence type="ECO:0000256" key="9">
    <source>
        <dbReference type="SAM" id="MobiDB-lite"/>
    </source>
</evidence>
<keyword evidence="1" id="KW-0645">Protease</keyword>
<dbReference type="InterPro" id="IPR050951">
    <property type="entry name" value="Retrovirus_Pol_polyprotein"/>
</dbReference>
<dbReference type="InterPro" id="IPR000477">
    <property type="entry name" value="RT_dom"/>
</dbReference>
<comment type="caution">
    <text evidence="11">The sequence shown here is derived from an EMBL/GenBank/DDBJ whole genome shotgun (WGS) entry which is preliminary data.</text>
</comment>
<feature type="compositionally biased region" description="Basic residues" evidence="9">
    <location>
        <begin position="215"/>
        <end position="224"/>
    </location>
</feature>
<feature type="region of interest" description="Disordered" evidence="9">
    <location>
        <begin position="209"/>
        <end position="231"/>
    </location>
</feature>
<dbReference type="EMBL" id="BFEA01000580">
    <property type="protein sequence ID" value="GBG86796.1"/>
    <property type="molecule type" value="Genomic_DNA"/>
</dbReference>
<dbReference type="Gene3D" id="3.30.70.270">
    <property type="match status" value="2"/>
</dbReference>
<evidence type="ECO:0000256" key="4">
    <source>
        <dbReference type="ARBA" id="ARBA00022722"/>
    </source>
</evidence>
<feature type="compositionally biased region" description="Basic residues" evidence="9">
    <location>
        <begin position="648"/>
        <end position="657"/>
    </location>
</feature>
<dbReference type="PANTHER" id="PTHR37984">
    <property type="entry name" value="PROTEIN CBG26694"/>
    <property type="match status" value="1"/>
</dbReference>
<evidence type="ECO:0000256" key="6">
    <source>
        <dbReference type="ARBA" id="ARBA00022801"/>
    </source>
</evidence>
<dbReference type="GO" id="GO:0008233">
    <property type="term" value="F:peptidase activity"/>
    <property type="evidence" value="ECO:0007669"/>
    <property type="project" value="UniProtKB-KW"/>
</dbReference>
<evidence type="ECO:0000259" key="10">
    <source>
        <dbReference type="Pfam" id="PF00078"/>
    </source>
</evidence>
<evidence type="ECO:0000256" key="7">
    <source>
        <dbReference type="ARBA" id="ARBA00022918"/>
    </source>
</evidence>
<keyword evidence="7" id="KW-0695">RNA-directed DNA polymerase</keyword>
<keyword evidence="2" id="KW-0808">Transferase</keyword>
<feature type="coiled-coil region" evidence="8">
    <location>
        <begin position="887"/>
        <end position="930"/>
    </location>
</feature>